<keyword evidence="5" id="KW-0663">Pyridoxal phosphate</keyword>
<dbReference type="PANTHER" id="PTHR42825:SF2">
    <property type="entry name" value="BRANCHED-CHAIN-AMINO-ACID AMINOTRANSFERASE 3, CHLOROPLASTIC-RELATED"/>
    <property type="match status" value="1"/>
</dbReference>
<reference evidence="7" key="1">
    <citation type="submission" date="2021-02" db="EMBL/GenBank/DDBJ databases">
        <authorList>
            <person name="Dougan E. K."/>
            <person name="Rhodes N."/>
            <person name="Thang M."/>
            <person name="Chan C."/>
        </authorList>
    </citation>
    <scope>NUCLEOTIDE SEQUENCE</scope>
</reference>
<sequence>AAARAPEFNPQELSNLFWAVATSEGAEGAALLRGALVKAALRRLSDLEAQGVSNLAWSLATIELGQSLDFEEEEFRLVCGLAQEAHVRSKKLTSQGLANVAWAFTSLPGDWTDLFEALAQEVERRGVKDLKPQELTTLAKALASAGRGEHGTRCLHTLQASVALGGPLSDFGPRSLADLAWSMAATRHSDSHSPERERLLQRLASEARQKLSSFRPRELAALLWAFAALGSVAMGAERDLLFQAASAKVLTEFPRLERWGPWELSNLAWAFATAGQEGGSSDGGLLFEAVQAAARPQLQSFTPQGLSNLAWAMATAGAGPEHLDFLAELTYVATKRADLKPQELATLAWALARSGFVGTSLEVLVRQGISQAAALKPQELSQLAWAIAKAGGPSAAHLLHELLTEGVSLDRASLEPQVLSNLAWACATTELRDQSLLAMLGEQAALSADTCEPQHLSNLAWSFAVLGASGGQQEVFEALASASARSLPRFQLQGLANLAWALATAAPRQAAGLLPLIQQELTLRLRSSFEGLESKAGCCALGREGLGRLGRDVVSATWALHFAGVLDQELLTLVRPLLAAVGRALDDAAQVQGALAPLQVSRDSENEDTDETEPAVVLELADRLVLHKPPHWQVEPSQGQVELSQGSPRMLLDYLRSLAPRCDAPIFWDRDHRHGFLHRLDVPSSGLLLVAKTYEAYFDLQLQLSLNELERDYVVLCHGWIAATSLQVDAPVLWNEHVPGPSKVSDQGRPSISQLKVLAHTHRQQAAYSLVAVRIQTGRRHQIRVHTAHIGHPTVSDGKYTALDQFLGDCSWCPRNFLHRCRLGFRVGGAGGESETRRFAAESALPADLRAVLVGELSARSGSQAELQRWLSSARVEHCSGSGAAKGKEKSLGLAKHGQVVGGAQLDWGNLFFQYRDVHCHVKYEWKDGEWSQGEEVKDPYMKMHVMANVFHYGQALFEGQKAFHCKDGKVRIFNDCANYARMMSGCERMGMPSMPQEMFHDAIDRATRANLDFVPPYGSNGNGALYLRPFMVGSGAQLGLGPSHEFIFVVVACPVGSYYKTAGLTPIPCTIMDSYDRAAPLGVGHCKCAGNYAADIVPAKKSKEKGFPIGLYLDAKEHRYVEEFNTSNFVAITKSNVYLTPDSCSVLGSVTNKCLEDLARDMGLTVERRPIDFEAEVDTFTEVGAVGTAVIITPIESIARGDKKFTFGAPVTLQKLHDTVRAVQVGEAPDTHNWLRELAL</sequence>
<dbReference type="GO" id="GO:0001522">
    <property type="term" value="P:pseudouridine synthesis"/>
    <property type="evidence" value="ECO:0007669"/>
    <property type="project" value="InterPro"/>
</dbReference>
<organism evidence="7 8">
    <name type="scientific">Polarella glacialis</name>
    <name type="common">Dinoflagellate</name>
    <dbReference type="NCBI Taxonomy" id="89957"/>
    <lineage>
        <taxon>Eukaryota</taxon>
        <taxon>Sar</taxon>
        <taxon>Alveolata</taxon>
        <taxon>Dinophyceae</taxon>
        <taxon>Suessiales</taxon>
        <taxon>Suessiaceae</taxon>
        <taxon>Polarella</taxon>
    </lineage>
</organism>
<dbReference type="GO" id="GO:0009982">
    <property type="term" value="F:pseudouridine synthase activity"/>
    <property type="evidence" value="ECO:0007669"/>
    <property type="project" value="InterPro"/>
</dbReference>
<evidence type="ECO:0000313" key="8">
    <source>
        <dbReference type="Proteomes" id="UP000626109"/>
    </source>
</evidence>
<dbReference type="GO" id="GO:0004084">
    <property type="term" value="F:branched-chain-amino-acid transaminase activity"/>
    <property type="evidence" value="ECO:0007669"/>
    <property type="project" value="InterPro"/>
</dbReference>
<dbReference type="Pfam" id="PF00849">
    <property type="entry name" value="PseudoU_synth_2"/>
    <property type="match status" value="1"/>
</dbReference>
<dbReference type="Proteomes" id="UP000626109">
    <property type="component" value="Unassembled WGS sequence"/>
</dbReference>
<dbReference type="GO" id="GO:0009081">
    <property type="term" value="P:branched-chain amino acid metabolic process"/>
    <property type="evidence" value="ECO:0007669"/>
    <property type="project" value="InterPro"/>
</dbReference>
<evidence type="ECO:0000256" key="4">
    <source>
        <dbReference type="ARBA" id="ARBA00022679"/>
    </source>
</evidence>
<dbReference type="InterPro" id="IPR043131">
    <property type="entry name" value="BCAT-like_N"/>
</dbReference>
<evidence type="ECO:0000256" key="2">
    <source>
        <dbReference type="ARBA" id="ARBA00009320"/>
    </source>
</evidence>
<dbReference type="InterPro" id="IPR006145">
    <property type="entry name" value="PsdUridine_synth_RsuA/RluA"/>
</dbReference>
<keyword evidence="3" id="KW-0032">Aminotransferase</keyword>
<feature type="non-terminal residue" evidence="7">
    <location>
        <position position="1241"/>
    </location>
</feature>
<keyword evidence="4" id="KW-0808">Transferase</keyword>
<dbReference type="Pfam" id="PF01063">
    <property type="entry name" value="Aminotran_4"/>
    <property type="match status" value="1"/>
</dbReference>
<comment type="similarity">
    <text evidence="2">Belongs to the class-IV pyridoxal-phosphate-dependent aminotransferase family.</text>
</comment>
<name>A0A813KF32_POLGL</name>
<dbReference type="AlphaFoldDB" id="A0A813KF32"/>
<dbReference type="InterPro" id="IPR043132">
    <property type="entry name" value="BCAT-like_C"/>
</dbReference>
<dbReference type="InterPro" id="IPR001544">
    <property type="entry name" value="Aminotrans_IV"/>
</dbReference>
<dbReference type="GO" id="GO:0003723">
    <property type="term" value="F:RNA binding"/>
    <property type="evidence" value="ECO:0007669"/>
    <property type="project" value="InterPro"/>
</dbReference>
<evidence type="ECO:0000256" key="5">
    <source>
        <dbReference type="ARBA" id="ARBA00022898"/>
    </source>
</evidence>
<dbReference type="NCBIfam" id="NF009897">
    <property type="entry name" value="PRK13357.1"/>
    <property type="match status" value="1"/>
</dbReference>
<dbReference type="InterPro" id="IPR020103">
    <property type="entry name" value="PsdUridine_synth_cat_dom_sf"/>
</dbReference>
<evidence type="ECO:0000313" key="7">
    <source>
        <dbReference type="EMBL" id="CAE8698342.1"/>
    </source>
</evidence>
<evidence type="ECO:0000256" key="3">
    <source>
        <dbReference type="ARBA" id="ARBA00022576"/>
    </source>
</evidence>
<accession>A0A813KF32</accession>
<dbReference type="CDD" id="cd01557">
    <property type="entry name" value="BCAT_beta_family"/>
    <property type="match status" value="1"/>
</dbReference>
<evidence type="ECO:0000256" key="1">
    <source>
        <dbReference type="ARBA" id="ARBA00001933"/>
    </source>
</evidence>
<dbReference type="InterPro" id="IPR033939">
    <property type="entry name" value="BCAT_family"/>
</dbReference>
<dbReference type="EMBL" id="CAJNNW010028934">
    <property type="protein sequence ID" value="CAE8698342.1"/>
    <property type="molecule type" value="Genomic_DNA"/>
</dbReference>
<proteinExistence type="inferred from homology"/>
<comment type="caution">
    <text evidence="7">The sequence shown here is derived from an EMBL/GenBank/DDBJ whole genome shotgun (WGS) entry which is preliminary data.</text>
</comment>
<protein>
    <recommendedName>
        <fullName evidence="6">Pseudouridine synthase RsuA/RluA-like domain-containing protein</fullName>
    </recommendedName>
</protein>
<evidence type="ECO:0000259" key="6">
    <source>
        <dbReference type="Pfam" id="PF00849"/>
    </source>
</evidence>
<dbReference type="InterPro" id="IPR005786">
    <property type="entry name" value="B_amino_transII"/>
</dbReference>
<dbReference type="Gene3D" id="3.30.470.10">
    <property type="match status" value="1"/>
</dbReference>
<gene>
    <name evidence="7" type="ORF">PGLA2088_LOCUS30689</name>
</gene>
<feature type="domain" description="Pseudouridine synthase RsuA/RluA-like" evidence="6">
    <location>
        <begin position="624"/>
        <end position="789"/>
    </location>
</feature>
<dbReference type="SUPFAM" id="SSF56752">
    <property type="entry name" value="D-aminoacid aminotransferase-like PLP-dependent enzymes"/>
    <property type="match status" value="1"/>
</dbReference>
<dbReference type="CDD" id="cd02869">
    <property type="entry name" value="PseudoU_synth_RluA_like"/>
    <property type="match status" value="1"/>
</dbReference>
<dbReference type="Gene3D" id="3.20.10.10">
    <property type="entry name" value="D-amino Acid Aminotransferase, subunit A, domain 2"/>
    <property type="match status" value="1"/>
</dbReference>
<dbReference type="PANTHER" id="PTHR42825">
    <property type="entry name" value="AMINO ACID AMINOTRANSFERASE"/>
    <property type="match status" value="1"/>
</dbReference>
<dbReference type="NCBIfam" id="TIGR01123">
    <property type="entry name" value="ilvE_II"/>
    <property type="match status" value="1"/>
</dbReference>
<dbReference type="Gene3D" id="3.30.2350.10">
    <property type="entry name" value="Pseudouridine synthase"/>
    <property type="match status" value="1"/>
</dbReference>
<dbReference type="InterPro" id="IPR036038">
    <property type="entry name" value="Aminotransferase-like"/>
</dbReference>
<dbReference type="SUPFAM" id="SSF55120">
    <property type="entry name" value="Pseudouridine synthase"/>
    <property type="match status" value="1"/>
</dbReference>
<comment type="cofactor">
    <cofactor evidence="1">
        <name>pyridoxal 5'-phosphate</name>
        <dbReference type="ChEBI" id="CHEBI:597326"/>
    </cofactor>
</comment>